<gene>
    <name evidence="2" type="ORF">AMS68_007417</name>
</gene>
<organism evidence="2 3">
    <name type="scientific">Peltaster fructicola</name>
    <dbReference type="NCBI Taxonomy" id="286661"/>
    <lineage>
        <taxon>Eukaryota</taxon>
        <taxon>Fungi</taxon>
        <taxon>Dikarya</taxon>
        <taxon>Ascomycota</taxon>
        <taxon>Pezizomycotina</taxon>
        <taxon>Dothideomycetes</taxon>
        <taxon>Dothideomycetes incertae sedis</taxon>
        <taxon>Peltaster</taxon>
    </lineage>
</organism>
<feature type="compositionally biased region" description="Acidic residues" evidence="1">
    <location>
        <begin position="185"/>
        <end position="200"/>
    </location>
</feature>
<feature type="compositionally biased region" description="Basic and acidic residues" evidence="1">
    <location>
        <begin position="557"/>
        <end position="567"/>
    </location>
</feature>
<feature type="compositionally biased region" description="Low complexity" evidence="1">
    <location>
        <begin position="521"/>
        <end position="541"/>
    </location>
</feature>
<proteinExistence type="predicted"/>
<protein>
    <submittedName>
        <fullName evidence="2">Uncharacterized protein</fullName>
    </submittedName>
</protein>
<sequence length="583" mass="62745">MSGSQRPSIMKRNSSQGIMRTTVHSPSSEFDVQPLRHAVRTKNHARVVLPRNHSSGRNLAKLARQAAAGATFPGLKGKSKRPKSLDLEKDLHEREVELLQQQQEDKQNGYKKVGFKVGSADDTETPHMEGSGLDEGEWTEESASVSPYSTRVNTANNSRRTSMQHDRFPDKSSLSHVHPAASEESTAEEDDDEASAEDEERQSPQANETASTDSTVEAPTEDVVTESMQHPVPPPPPITRSPLHAAKEHPNPTAQLLRRNSTQLPAPALLSNVTAVDDARSFRESPAGSVRSGTTTLAGDQEADELVSRFIPSTSNGSGNTTTMQNTPKSISFHTPNQDDLHAHKARAFGAGPVSPGSTVSGSSGAATPAMGRSRIELRMLHEKALADMETAAERGPSVPAHVYDRRNETLKSYLHLAGLSQANGVAPITPLPLGPEIFQGRFKAVNTELKVVQKFRSPIAESVTRLRNTRDSKLSTRQPQKAGAGLRTSKSAVTLPIRGPAKKEGSNLSTSTSPPKVEEAPAATTSKPLLTTTKSSLTMKPTRRTASRGVSFVGTDDSKAARESDDLTLDDVAKDMWESVLG</sequence>
<keyword evidence="3" id="KW-1185">Reference proteome</keyword>
<dbReference type="AlphaFoldDB" id="A0A6H0Y5N2"/>
<reference evidence="2 3" key="1">
    <citation type="journal article" date="2016" name="Sci. Rep.">
        <title>Peltaster fructicola genome reveals evolution from an invasive phytopathogen to an ectophytic parasite.</title>
        <authorList>
            <person name="Xu C."/>
            <person name="Chen H."/>
            <person name="Gleason M.L."/>
            <person name="Xu J.R."/>
            <person name="Liu H."/>
            <person name="Zhang R."/>
            <person name="Sun G."/>
        </authorList>
    </citation>
    <scope>NUCLEOTIDE SEQUENCE [LARGE SCALE GENOMIC DNA]</scope>
    <source>
        <strain evidence="2 3">LNHT1506</strain>
    </source>
</reference>
<feature type="compositionally biased region" description="Basic and acidic residues" evidence="1">
    <location>
        <begin position="83"/>
        <end position="108"/>
    </location>
</feature>
<dbReference type="EMBL" id="CP051143">
    <property type="protein sequence ID" value="QIX01900.1"/>
    <property type="molecule type" value="Genomic_DNA"/>
</dbReference>
<feature type="region of interest" description="Disordered" evidence="1">
    <location>
        <begin position="1"/>
        <end position="31"/>
    </location>
</feature>
<dbReference type="Proteomes" id="UP000503462">
    <property type="component" value="Chromosome 5"/>
</dbReference>
<name>A0A6H0Y5N2_9PEZI</name>
<accession>A0A6H0Y5N2</accession>
<feature type="compositionally biased region" description="Polar residues" evidence="1">
    <location>
        <begin position="1"/>
        <end position="30"/>
    </location>
</feature>
<evidence type="ECO:0000313" key="3">
    <source>
        <dbReference type="Proteomes" id="UP000503462"/>
    </source>
</evidence>
<feature type="compositionally biased region" description="Polar residues" evidence="1">
    <location>
        <begin position="141"/>
        <end position="161"/>
    </location>
</feature>
<feature type="region of interest" description="Disordered" evidence="1">
    <location>
        <begin position="69"/>
        <end position="251"/>
    </location>
</feature>
<feature type="compositionally biased region" description="Polar residues" evidence="1">
    <location>
        <begin position="203"/>
        <end position="217"/>
    </location>
</feature>
<feature type="region of interest" description="Disordered" evidence="1">
    <location>
        <begin position="465"/>
        <end position="567"/>
    </location>
</feature>
<evidence type="ECO:0000313" key="2">
    <source>
        <dbReference type="EMBL" id="QIX01900.1"/>
    </source>
</evidence>
<dbReference type="OrthoDB" id="5430106at2759"/>
<evidence type="ECO:0000256" key="1">
    <source>
        <dbReference type="SAM" id="MobiDB-lite"/>
    </source>
</evidence>